<protein>
    <submittedName>
        <fullName evidence="1">Uncharacterized protein</fullName>
    </submittedName>
</protein>
<dbReference type="AlphaFoldDB" id="A0A8X6YD70"/>
<sequence>MINDGQGKPPPHPLKVLKIELRQCRGGGRIQINRLQREKEGACYRLEFVWGSSLRKCQIGETICNAGADGSTSGEEGASLKEERPANSFLDCFNQRGLWTGAFGVSSTQFLNFYFCQNK</sequence>
<evidence type="ECO:0000313" key="2">
    <source>
        <dbReference type="Proteomes" id="UP000886998"/>
    </source>
</evidence>
<keyword evidence="2" id="KW-1185">Reference proteome</keyword>
<dbReference type="EMBL" id="BMAV01018396">
    <property type="protein sequence ID" value="GFY70721.1"/>
    <property type="molecule type" value="Genomic_DNA"/>
</dbReference>
<reference evidence="1" key="1">
    <citation type="submission" date="2020-08" db="EMBL/GenBank/DDBJ databases">
        <title>Multicomponent nature underlies the extraordinary mechanical properties of spider dragline silk.</title>
        <authorList>
            <person name="Kono N."/>
            <person name="Nakamura H."/>
            <person name="Mori M."/>
            <person name="Yoshida Y."/>
            <person name="Ohtoshi R."/>
            <person name="Malay A.D."/>
            <person name="Moran D.A.P."/>
            <person name="Tomita M."/>
            <person name="Numata K."/>
            <person name="Arakawa K."/>
        </authorList>
    </citation>
    <scope>NUCLEOTIDE SEQUENCE</scope>
</reference>
<dbReference type="Proteomes" id="UP000886998">
    <property type="component" value="Unassembled WGS sequence"/>
</dbReference>
<evidence type="ECO:0000313" key="1">
    <source>
        <dbReference type="EMBL" id="GFY70721.1"/>
    </source>
</evidence>
<proteinExistence type="predicted"/>
<name>A0A8X6YD70_9ARAC</name>
<dbReference type="OrthoDB" id="10308578at2759"/>
<accession>A0A8X6YD70</accession>
<organism evidence="1 2">
    <name type="scientific">Trichonephila inaurata madagascariensis</name>
    <dbReference type="NCBI Taxonomy" id="2747483"/>
    <lineage>
        <taxon>Eukaryota</taxon>
        <taxon>Metazoa</taxon>
        <taxon>Ecdysozoa</taxon>
        <taxon>Arthropoda</taxon>
        <taxon>Chelicerata</taxon>
        <taxon>Arachnida</taxon>
        <taxon>Araneae</taxon>
        <taxon>Araneomorphae</taxon>
        <taxon>Entelegynae</taxon>
        <taxon>Araneoidea</taxon>
        <taxon>Nephilidae</taxon>
        <taxon>Trichonephila</taxon>
        <taxon>Trichonephila inaurata</taxon>
    </lineage>
</organism>
<gene>
    <name evidence="1" type="ORF">TNIN_27501</name>
</gene>
<comment type="caution">
    <text evidence="1">The sequence shown here is derived from an EMBL/GenBank/DDBJ whole genome shotgun (WGS) entry which is preliminary data.</text>
</comment>